<organism evidence="2 3">
    <name type="scientific">Sphingopyxis indica</name>
    <dbReference type="NCBI Taxonomy" id="436663"/>
    <lineage>
        <taxon>Bacteria</taxon>
        <taxon>Pseudomonadati</taxon>
        <taxon>Pseudomonadota</taxon>
        <taxon>Alphaproteobacteria</taxon>
        <taxon>Sphingomonadales</taxon>
        <taxon>Sphingomonadaceae</taxon>
        <taxon>Sphingopyxis</taxon>
    </lineage>
</organism>
<protein>
    <submittedName>
        <fullName evidence="2">Uncharacterized protein</fullName>
    </submittedName>
</protein>
<keyword evidence="3" id="KW-1185">Reference proteome</keyword>
<feature type="chain" id="PRO_5013235216" evidence="1">
    <location>
        <begin position="24"/>
        <end position="144"/>
    </location>
</feature>
<keyword evidence="1" id="KW-0732">Signal</keyword>
<dbReference type="EMBL" id="FZPA01000001">
    <property type="protein sequence ID" value="SNS33097.1"/>
    <property type="molecule type" value="Genomic_DNA"/>
</dbReference>
<dbReference type="RefSeq" id="WP_089214234.1">
    <property type="nucleotide sequence ID" value="NZ_FZPA01000001.1"/>
</dbReference>
<sequence length="144" mass="15577">MMTMKPVPLLALVALAFGSPVSAQDQTTPAPSADGAERISILITYGDEECPETTSDEIVVCAQEPESERYRVPKPLREAAEDQKANRGSAWGAAVEEYDQTVASVGRPGGCSPVGSYGYTGCMAKAMREWFEERRLIEQESADD</sequence>
<proteinExistence type="predicted"/>
<reference evidence="2 3" key="1">
    <citation type="submission" date="2017-06" db="EMBL/GenBank/DDBJ databases">
        <authorList>
            <person name="Kim H.J."/>
            <person name="Triplett B.A."/>
        </authorList>
    </citation>
    <scope>NUCLEOTIDE SEQUENCE [LARGE SCALE GENOMIC DNA]</scope>
    <source>
        <strain evidence="2 3">DS15</strain>
    </source>
</reference>
<accession>A0A239DL01</accession>
<dbReference type="Proteomes" id="UP000198339">
    <property type="component" value="Unassembled WGS sequence"/>
</dbReference>
<feature type="signal peptide" evidence="1">
    <location>
        <begin position="1"/>
        <end position="23"/>
    </location>
</feature>
<dbReference type="AlphaFoldDB" id="A0A239DL01"/>
<evidence type="ECO:0000256" key="1">
    <source>
        <dbReference type="SAM" id="SignalP"/>
    </source>
</evidence>
<evidence type="ECO:0000313" key="2">
    <source>
        <dbReference type="EMBL" id="SNS33097.1"/>
    </source>
</evidence>
<evidence type="ECO:0000313" key="3">
    <source>
        <dbReference type="Proteomes" id="UP000198339"/>
    </source>
</evidence>
<gene>
    <name evidence="2" type="ORF">SAMN06295955_101326</name>
</gene>
<name>A0A239DL01_9SPHN</name>